<keyword evidence="1" id="KW-1133">Transmembrane helix</keyword>
<keyword evidence="1" id="KW-0812">Transmembrane</keyword>
<dbReference type="Pfam" id="PF10756">
    <property type="entry name" value="bPH_6"/>
    <property type="match status" value="1"/>
</dbReference>
<dbReference type="RefSeq" id="WP_142934492.1">
    <property type="nucleotide sequence ID" value="NZ_FXTM01000005.1"/>
</dbReference>
<protein>
    <submittedName>
        <fullName evidence="3">PH domain-containing protein</fullName>
    </submittedName>
</protein>
<keyword evidence="1" id="KW-0472">Membrane</keyword>
<dbReference type="Proteomes" id="UP000317315">
    <property type="component" value="Unassembled WGS sequence"/>
</dbReference>
<feature type="transmembrane region" description="Helical" evidence="1">
    <location>
        <begin position="38"/>
        <end position="59"/>
    </location>
</feature>
<feature type="transmembrane region" description="Helical" evidence="1">
    <location>
        <begin position="12"/>
        <end position="32"/>
    </location>
</feature>
<evidence type="ECO:0000256" key="1">
    <source>
        <dbReference type="SAM" id="Phobius"/>
    </source>
</evidence>
<sequence length="170" mass="19438">MDRKEFRTDWFTLISYALLVVSYSLFFGALLYRSGKFSLTSVVFLLLVLPVVGYFFFLLKKKVTVSNDGIEVFGITGRKKINWNEIEEISLTPGRRYFLFISSKDGKLAVVDDSVDGFKELLKEVERRVPSKLSSNFKEVASSYKRSYTSNAIILIASLVLLFILIKSFI</sequence>
<reference evidence="3 4" key="1">
    <citation type="submission" date="2017-05" db="EMBL/GenBank/DDBJ databases">
        <authorList>
            <person name="Varghese N."/>
            <person name="Submissions S."/>
        </authorList>
    </citation>
    <scope>NUCLEOTIDE SEQUENCE [LARGE SCALE GENOMIC DNA]</scope>
    <source>
        <strain evidence="3 4">DSM 16304</strain>
    </source>
</reference>
<feature type="domain" description="Low molecular weight protein antigen 6 PH" evidence="2">
    <location>
        <begin position="62"/>
        <end position="109"/>
    </location>
</feature>
<name>A0A521BHD8_9BACT</name>
<feature type="transmembrane region" description="Helical" evidence="1">
    <location>
        <begin position="148"/>
        <end position="166"/>
    </location>
</feature>
<gene>
    <name evidence="3" type="ORF">SAMN06269117_10581</name>
</gene>
<dbReference type="AlphaFoldDB" id="A0A521BHD8"/>
<keyword evidence="4" id="KW-1185">Reference proteome</keyword>
<organism evidence="3 4">
    <name type="scientific">Balnearium lithotrophicum</name>
    <dbReference type="NCBI Taxonomy" id="223788"/>
    <lineage>
        <taxon>Bacteria</taxon>
        <taxon>Pseudomonadati</taxon>
        <taxon>Aquificota</taxon>
        <taxon>Aquificia</taxon>
        <taxon>Desulfurobacteriales</taxon>
        <taxon>Desulfurobacteriaceae</taxon>
        <taxon>Balnearium</taxon>
    </lineage>
</organism>
<evidence type="ECO:0000313" key="4">
    <source>
        <dbReference type="Proteomes" id="UP000317315"/>
    </source>
</evidence>
<dbReference type="EMBL" id="FXTM01000005">
    <property type="protein sequence ID" value="SMO46544.1"/>
    <property type="molecule type" value="Genomic_DNA"/>
</dbReference>
<evidence type="ECO:0000313" key="3">
    <source>
        <dbReference type="EMBL" id="SMO46544.1"/>
    </source>
</evidence>
<proteinExistence type="predicted"/>
<dbReference type="InterPro" id="IPR019692">
    <property type="entry name" value="CFP-6_PH"/>
</dbReference>
<evidence type="ECO:0000259" key="2">
    <source>
        <dbReference type="Pfam" id="PF10756"/>
    </source>
</evidence>
<accession>A0A521BHD8</accession>
<dbReference type="OrthoDB" id="14886at2"/>